<name>A0AAD5VYS4_9AGAR</name>
<keyword evidence="2" id="KW-0812">Transmembrane</keyword>
<comment type="caution">
    <text evidence="3">The sequence shown here is derived from an EMBL/GenBank/DDBJ whole genome shotgun (WGS) entry which is preliminary data.</text>
</comment>
<feature type="region of interest" description="Disordered" evidence="1">
    <location>
        <begin position="236"/>
        <end position="257"/>
    </location>
</feature>
<sequence>MCHCFKLSLPGYSVSRPNSSHGSFWDQTAAPPGSNNKYTCFILKFILKFILQFIFGYLFRYLSKFVFDFIFKPRYMACPMASLKLQYLNVMYSVDVDDSRVSRDTSIMPLSTGMHVTTPSTFAGLSTEESSPESSTRASGFTPVPLSTQNPPTSIHSDGSHGTGPIPSDTSLSLRPETLASKPVNIRVIIPLCVVGAVIFTTGVIFWWWKKSRKQEPNEVGWSTKTQCQPFCSEKSEAAIEQDTAQPPPARKSKGNRRAFTAPMSLASQTVNSGCDRTATQMDQEPQLESSLLLTLMQRFEALEAVIHNPTPGHATAPTRAAQSFINSGEAEIEDRPPDYVSQPDSSNDRSQDERLNEV</sequence>
<feature type="compositionally biased region" description="Low complexity" evidence="1">
    <location>
        <begin position="126"/>
        <end position="136"/>
    </location>
</feature>
<keyword evidence="2" id="KW-1133">Transmembrane helix</keyword>
<accession>A0AAD5VYS4</accession>
<protein>
    <submittedName>
        <fullName evidence="3">Uncharacterized protein</fullName>
    </submittedName>
</protein>
<evidence type="ECO:0000256" key="1">
    <source>
        <dbReference type="SAM" id="MobiDB-lite"/>
    </source>
</evidence>
<proteinExistence type="predicted"/>
<feature type="region of interest" description="Disordered" evidence="1">
    <location>
        <begin position="122"/>
        <end position="173"/>
    </location>
</feature>
<organism evidence="3 4">
    <name type="scientific">Leucocoprinus birnbaumii</name>
    <dbReference type="NCBI Taxonomy" id="56174"/>
    <lineage>
        <taxon>Eukaryota</taxon>
        <taxon>Fungi</taxon>
        <taxon>Dikarya</taxon>
        <taxon>Basidiomycota</taxon>
        <taxon>Agaricomycotina</taxon>
        <taxon>Agaricomycetes</taxon>
        <taxon>Agaricomycetidae</taxon>
        <taxon>Agaricales</taxon>
        <taxon>Agaricineae</taxon>
        <taxon>Agaricaceae</taxon>
        <taxon>Leucocoprinus</taxon>
    </lineage>
</organism>
<feature type="compositionally biased region" description="Basic and acidic residues" evidence="1">
    <location>
        <begin position="347"/>
        <end position="359"/>
    </location>
</feature>
<feature type="region of interest" description="Disordered" evidence="1">
    <location>
        <begin position="309"/>
        <end position="359"/>
    </location>
</feature>
<feature type="transmembrane region" description="Helical" evidence="2">
    <location>
        <begin position="41"/>
        <end position="62"/>
    </location>
</feature>
<reference evidence="3" key="1">
    <citation type="submission" date="2022-07" db="EMBL/GenBank/DDBJ databases">
        <title>Genome Sequence of Leucocoprinus birnbaumii.</title>
        <authorList>
            <person name="Buettner E."/>
        </authorList>
    </citation>
    <scope>NUCLEOTIDE SEQUENCE</scope>
    <source>
        <strain evidence="3">VT141</strain>
    </source>
</reference>
<dbReference type="Proteomes" id="UP001213000">
    <property type="component" value="Unassembled WGS sequence"/>
</dbReference>
<keyword evidence="2" id="KW-0472">Membrane</keyword>
<dbReference type="EMBL" id="JANIEX010000224">
    <property type="protein sequence ID" value="KAJ3570678.1"/>
    <property type="molecule type" value="Genomic_DNA"/>
</dbReference>
<keyword evidence="4" id="KW-1185">Reference proteome</keyword>
<evidence type="ECO:0000256" key="2">
    <source>
        <dbReference type="SAM" id="Phobius"/>
    </source>
</evidence>
<evidence type="ECO:0000313" key="3">
    <source>
        <dbReference type="EMBL" id="KAJ3570678.1"/>
    </source>
</evidence>
<feature type="compositionally biased region" description="Polar residues" evidence="1">
    <location>
        <begin position="145"/>
        <end position="157"/>
    </location>
</feature>
<dbReference type="AlphaFoldDB" id="A0AAD5VYS4"/>
<gene>
    <name evidence="3" type="ORF">NP233_g4237</name>
</gene>
<feature type="transmembrane region" description="Helical" evidence="2">
    <location>
        <begin position="188"/>
        <end position="209"/>
    </location>
</feature>
<evidence type="ECO:0000313" key="4">
    <source>
        <dbReference type="Proteomes" id="UP001213000"/>
    </source>
</evidence>